<dbReference type="InterPro" id="IPR012295">
    <property type="entry name" value="TBP_dom_sf"/>
</dbReference>
<dbReference type="FunFam" id="2.60.40.1480:FF:000002">
    <property type="entry name" value="Coatomer subunit gamma"/>
    <property type="match status" value="1"/>
</dbReference>
<dbReference type="GO" id="GO:0006888">
    <property type="term" value="P:endoplasmic reticulum to Golgi vesicle-mediated transport"/>
    <property type="evidence" value="ECO:0007669"/>
    <property type="project" value="TreeGrafter"/>
</dbReference>
<evidence type="ECO:0000256" key="6">
    <source>
        <dbReference type="ARBA" id="ARBA00022892"/>
    </source>
</evidence>
<dbReference type="AlphaFoldDB" id="A0AAV7H5E1"/>
<comment type="function">
    <text evidence="11">The coatomer is a cytosolic protein complex that binds to dilysine motifs and reversibly associates with Golgi non-clathrin-coated vesicles, which further mediate biosynthetic protein transport from the ER, via the Golgi up to the trans Golgi network. Coatomer complex is required for budding from Golgi membranes, and is essential for the retrograde Golgi-to-ER transport of dilysine-tagged proteins.</text>
</comment>
<name>A0AAV7H5E1_DENCH</name>
<dbReference type="InterPro" id="IPR037067">
    <property type="entry name" value="Coatomer_gsu_app_sf"/>
</dbReference>
<keyword evidence="5" id="KW-0677">Repeat</keyword>
<evidence type="ECO:0000256" key="1">
    <source>
        <dbReference type="ARBA" id="ARBA00004255"/>
    </source>
</evidence>
<dbReference type="Pfam" id="PF16381">
    <property type="entry name" value="Coatomer_g_Cpla"/>
    <property type="match status" value="1"/>
</dbReference>
<keyword evidence="10 11" id="KW-0968">Cytoplasmic vesicle</keyword>
<dbReference type="FunFam" id="1.25.10.10:FF:000078">
    <property type="entry name" value="Coatomer subunit gamma"/>
    <property type="match status" value="1"/>
</dbReference>
<evidence type="ECO:0000256" key="12">
    <source>
        <dbReference type="SAM" id="MobiDB-lite"/>
    </source>
</evidence>
<dbReference type="Proteomes" id="UP000775213">
    <property type="component" value="Unassembled WGS sequence"/>
</dbReference>
<dbReference type="PIRSF" id="PIRSF037093">
    <property type="entry name" value="Coatomer_gamma_subunit"/>
    <property type="match status" value="1"/>
</dbReference>
<evidence type="ECO:0000256" key="4">
    <source>
        <dbReference type="ARBA" id="ARBA00022490"/>
    </source>
</evidence>
<reference evidence="16 17" key="1">
    <citation type="journal article" date="2021" name="Hortic Res">
        <title>Chromosome-scale assembly of the Dendrobium chrysotoxum genome enhances the understanding of orchid evolution.</title>
        <authorList>
            <person name="Zhang Y."/>
            <person name="Zhang G.Q."/>
            <person name="Zhang D."/>
            <person name="Liu X.D."/>
            <person name="Xu X.Y."/>
            <person name="Sun W.H."/>
            <person name="Yu X."/>
            <person name="Zhu X."/>
            <person name="Wang Z.W."/>
            <person name="Zhao X."/>
            <person name="Zhong W.Y."/>
            <person name="Chen H."/>
            <person name="Yin W.L."/>
            <person name="Huang T."/>
            <person name="Niu S.C."/>
            <person name="Liu Z.J."/>
        </authorList>
    </citation>
    <scope>NUCLEOTIDE SEQUENCE [LARGE SCALE GENOMIC DNA]</scope>
    <source>
        <strain evidence="16">Lindl</strain>
    </source>
</reference>
<dbReference type="InterPro" id="IPR002553">
    <property type="entry name" value="Clathrin/coatomer_adapt-like_N"/>
</dbReference>
<keyword evidence="3 11" id="KW-0813">Transport</keyword>
<evidence type="ECO:0000256" key="11">
    <source>
        <dbReference type="PIRNR" id="PIRNR037093"/>
    </source>
</evidence>
<evidence type="ECO:0000313" key="17">
    <source>
        <dbReference type="Proteomes" id="UP000775213"/>
    </source>
</evidence>
<feature type="domain" description="Clathrin/coatomer adaptor adaptin-like N-terminal" evidence="13">
    <location>
        <begin position="26"/>
        <end position="384"/>
    </location>
</feature>
<dbReference type="GO" id="GO:0005783">
    <property type="term" value="C:endoplasmic reticulum"/>
    <property type="evidence" value="ECO:0007669"/>
    <property type="project" value="TreeGrafter"/>
</dbReference>
<dbReference type="PANTHER" id="PTHR10261">
    <property type="entry name" value="COATOMER SUBUNIT GAMMA"/>
    <property type="match status" value="1"/>
</dbReference>
<keyword evidence="7 11" id="KW-0653">Protein transport</keyword>
<dbReference type="Gene3D" id="2.60.40.1480">
    <property type="entry name" value="Coatomer, gamma subunit, appendage domain"/>
    <property type="match status" value="1"/>
</dbReference>
<dbReference type="InterPro" id="IPR013041">
    <property type="entry name" value="Clathrin_app_Ig-like_sf"/>
</dbReference>
<evidence type="ECO:0000256" key="7">
    <source>
        <dbReference type="ARBA" id="ARBA00022927"/>
    </source>
</evidence>
<evidence type="ECO:0000256" key="8">
    <source>
        <dbReference type="ARBA" id="ARBA00023034"/>
    </source>
</evidence>
<evidence type="ECO:0000256" key="9">
    <source>
        <dbReference type="ARBA" id="ARBA00023136"/>
    </source>
</evidence>
<evidence type="ECO:0000256" key="3">
    <source>
        <dbReference type="ARBA" id="ARBA00022448"/>
    </source>
</evidence>
<feature type="domain" description="Coatomer gamma subunit appendage Ig-like subdomain" evidence="14">
    <location>
        <begin position="594"/>
        <end position="739"/>
    </location>
</feature>
<feature type="domain" description="Clathrin/coatomer adaptor adaptin-like N-terminal" evidence="13">
    <location>
        <begin position="431"/>
        <end position="512"/>
    </location>
</feature>
<dbReference type="InterPro" id="IPR016024">
    <property type="entry name" value="ARM-type_fold"/>
</dbReference>
<dbReference type="GO" id="GO:0006886">
    <property type="term" value="P:intracellular protein transport"/>
    <property type="evidence" value="ECO:0007669"/>
    <property type="project" value="InterPro"/>
</dbReference>
<protein>
    <recommendedName>
        <fullName evidence="11">Coatomer subunit gamma</fullName>
    </recommendedName>
</protein>
<keyword evidence="8 11" id="KW-0333">Golgi apparatus</keyword>
<sequence length="859" mass="94635">MAQPSAKKDDDQEDEEYSPFSGIEKGAVLQEARAFNDPQLDAKRCSQVITKLLYLLNQGETFTKIEATEVFFAVTKLFQSKDTCLRRLVYLMIKELSPSSDEVIIVTSSLMKDMNSKTDLYRANAIRVLCRITDGTLLSQIERYLKQAIVDKNPVVASAALLSGIHLLQTNPEIVKRWSNEVQEAVQSRAAIVQFHALALLHQIRQNDRLAVTKLVTSLTKGAVRSPLAQCLLIRYTSQVIQESGRNNQAGDRPLFDFLEVCLRHKADMVIIEAARAITELSGVTSRELSPAITVLQLFLNSSKPILRFSAVRTLNKVAMTHPLAVTNCNIDMESLISDQNRSIATLALTTLLKTGNESSVDCLMKQISSFMSDIADEFKISFSLGIYQKLRKVGCFISANLLKIVNSHIFQLSRLSNLDIALFNYLQSIQILHFLGNEGPKTSDPSKYIRYVYNRVVLENATVRAVAVSTLAKFGSIVGSLKARIFVLLRRCLYDSDDEVRDRATLYLKMLGWDSSVRESQEDVVEFLFGALNVPLINLETILQSYEPSDEPFNISAVPKEVKSQPLTEKKAPGKKPPTFGISANGSTSPLDAYEKLLSSIPEFSGFGLLFKSCAPVELTEAETEYAVNVVKHIYDGHVVFQYNCTNTIPEQLLENVTVIVDSSGAEEFAEVASKPLKSLPFDSTGQAFVAFEKPDGLPANGRFSNSLKFVIKEVDTATGEAEEEGVEDEYQLEDLEVVAADYILKVPVLNFKSAWDSMSPVCERVDEYGLGVRESLAGAVTAVTNLLGMQPCEGTEVVPNNARSHTCLLSGVFVGNVKVLVRLSFGLDGAKQVAMKLAVRSGDAAISDAIHEIVANG</sequence>
<dbReference type="InterPro" id="IPR032154">
    <property type="entry name" value="Coatomer_g_Cpla"/>
</dbReference>
<dbReference type="PANTHER" id="PTHR10261:SF0">
    <property type="entry name" value="COATOMER SUBUNIT GAMMA-2"/>
    <property type="match status" value="1"/>
</dbReference>
<evidence type="ECO:0000259" key="15">
    <source>
        <dbReference type="Pfam" id="PF16381"/>
    </source>
</evidence>
<feature type="domain" description="Coatomer subunit gamma C-terminal" evidence="15">
    <location>
        <begin position="742"/>
        <end position="856"/>
    </location>
</feature>
<dbReference type="InterPro" id="IPR013040">
    <property type="entry name" value="Coatomer_gsu_app_Ig-like_dom"/>
</dbReference>
<gene>
    <name evidence="16" type="ORF">IEQ34_002251</name>
</gene>
<dbReference type="SUPFAM" id="SSF48371">
    <property type="entry name" value="ARM repeat"/>
    <property type="match status" value="1"/>
</dbReference>
<dbReference type="InterPro" id="IPR017106">
    <property type="entry name" value="Coatomer_gsu"/>
</dbReference>
<dbReference type="GO" id="GO:0030126">
    <property type="term" value="C:COPI vesicle coat"/>
    <property type="evidence" value="ECO:0007669"/>
    <property type="project" value="InterPro"/>
</dbReference>
<evidence type="ECO:0000259" key="13">
    <source>
        <dbReference type="Pfam" id="PF01602"/>
    </source>
</evidence>
<organism evidence="16 17">
    <name type="scientific">Dendrobium chrysotoxum</name>
    <name type="common">Orchid</name>
    <dbReference type="NCBI Taxonomy" id="161865"/>
    <lineage>
        <taxon>Eukaryota</taxon>
        <taxon>Viridiplantae</taxon>
        <taxon>Streptophyta</taxon>
        <taxon>Embryophyta</taxon>
        <taxon>Tracheophyta</taxon>
        <taxon>Spermatophyta</taxon>
        <taxon>Magnoliopsida</taxon>
        <taxon>Liliopsida</taxon>
        <taxon>Asparagales</taxon>
        <taxon>Orchidaceae</taxon>
        <taxon>Epidendroideae</taxon>
        <taxon>Malaxideae</taxon>
        <taxon>Dendrobiinae</taxon>
        <taxon>Dendrobium</taxon>
    </lineage>
</organism>
<dbReference type="InterPro" id="IPR011989">
    <property type="entry name" value="ARM-like"/>
</dbReference>
<evidence type="ECO:0000256" key="2">
    <source>
        <dbReference type="ARBA" id="ARBA00010720"/>
    </source>
</evidence>
<comment type="caution">
    <text evidence="16">The sequence shown here is derived from an EMBL/GenBank/DDBJ whole genome shotgun (WGS) entry which is preliminary data.</text>
</comment>
<dbReference type="GO" id="GO:0000139">
    <property type="term" value="C:Golgi membrane"/>
    <property type="evidence" value="ECO:0007669"/>
    <property type="project" value="UniProtKB-SubCell"/>
</dbReference>
<keyword evidence="6 11" id="KW-0931">ER-Golgi transport</keyword>
<dbReference type="SUPFAM" id="SSF49348">
    <property type="entry name" value="Clathrin adaptor appendage domain"/>
    <property type="match status" value="1"/>
</dbReference>
<dbReference type="FunFam" id="3.30.310.10:FF:000011">
    <property type="entry name" value="Coatomer subunit gamma"/>
    <property type="match status" value="1"/>
</dbReference>
<dbReference type="Pfam" id="PF01602">
    <property type="entry name" value="Adaptin_N"/>
    <property type="match status" value="2"/>
</dbReference>
<dbReference type="GO" id="GO:0005793">
    <property type="term" value="C:endoplasmic reticulum-Golgi intermediate compartment"/>
    <property type="evidence" value="ECO:0007669"/>
    <property type="project" value="TreeGrafter"/>
</dbReference>
<keyword evidence="4 11" id="KW-0963">Cytoplasm</keyword>
<dbReference type="SUPFAM" id="SSF55711">
    <property type="entry name" value="Subdomain of clathrin and coatomer appendage domain"/>
    <property type="match status" value="1"/>
</dbReference>
<proteinExistence type="inferred from homology"/>
<dbReference type="GO" id="GO:0009306">
    <property type="term" value="P:protein secretion"/>
    <property type="evidence" value="ECO:0007669"/>
    <property type="project" value="TreeGrafter"/>
</dbReference>
<dbReference type="Gene3D" id="1.25.10.10">
    <property type="entry name" value="Leucine-rich Repeat Variant"/>
    <property type="match status" value="2"/>
</dbReference>
<comment type="similarity">
    <text evidence="2 11">Belongs to the COPG family.</text>
</comment>
<dbReference type="Gene3D" id="3.30.310.10">
    <property type="entry name" value="TATA-Binding Protein"/>
    <property type="match status" value="1"/>
</dbReference>
<comment type="subcellular location">
    <subcellularLocation>
        <location evidence="11">Cytoplasm</location>
    </subcellularLocation>
    <subcellularLocation>
        <location evidence="1 11">Golgi apparatus membrane</location>
        <topology evidence="1 11">Peripheral membrane protein</topology>
        <orientation evidence="1 11">Cytoplasmic side</orientation>
    </subcellularLocation>
    <subcellularLocation>
        <location evidence="11">Cytoplasmic vesicle</location>
        <location evidence="11">COPI-coated vesicle membrane</location>
        <topology evidence="11">Peripheral membrane protein</topology>
        <orientation evidence="11">Cytoplasmic side</orientation>
    </subcellularLocation>
</comment>
<feature type="region of interest" description="Disordered" evidence="12">
    <location>
        <begin position="1"/>
        <end position="20"/>
    </location>
</feature>
<dbReference type="EMBL" id="JAGFBR010000003">
    <property type="protein sequence ID" value="KAH0469019.1"/>
    <property type="molecule type" value="Genomic_DNA"/>
</dbReference>
<dbReference type="InterPro" id="IPR009028">
    <property type="entry name" value="Coatomer/calthrin_app_sub_C"/>
</dbReference>
<evidence type="ECO:0000313" key="16">
    <source>
        <dbReference type="EMBL" id="KAH0469019.1"/>
    </source>
</evidence>
<evidence type="ECO:0000259" key="14">
    <source>
        <dbReference type="Pfam" id="PF08752"/>
    </source>
</evidence>
<evidence type="ECO:0000256" key="10">
    <source>
        <dbReference type="ARBA" id="ARBA00023329"/>
    </source>
</evidence>
<dbReference type="GO" id="GO:0006891">
    <property type="term" value="P:intra-Golgi vesicle-mediated transport"/>
    <property type="evidence" value="ECO:0007669"/>
    <property type="project" value="TreeGrafter"/>
</dbReference>
<dbReference type="GO" id="GO:0005198">
    <property type="term" value="F:structural molecule activity"/>
    <property type="evidence" value="ECO:0007669"/>
    <property type="project" value="InterPro"/>
</dbReference>
<keyword evidence="9 11" id="KW-0472">Membrane</keyword>
<accession>A0AAV7H5E1</accession>
<feature type="compositionally biased region" description="Basic and acidic residues" evidence="12">
    <location>
        <begin position="1"/>
        <end position="10"/>
    </location>
</feature>
<dbReference type="Pfam" id="PF08752">
    <property type="entry name" value="COP-gamma_platf"/>
    <property type="match status" value="1"/>
</dbReference>
<comment type="subunit">
    <text evidence="11">Oligomeric complex.</text>
</comment>
<evidence type="ECO:0000256" key="5">
    <source>
        <dbReference type="ARBA" id="ARBA00022737"/>
    </source>
</evidence>
<keyword evidence="17" id="KW-1185">Reference proteome</keyword>